<protein>
    <submittedName>
        <fullName evidence="2">LOW QUALITY PROTEIN: uncharacterized protein encoded by LINC00116-like</fullName>
    </submittedName>
</protein>
<keyword evidence="1" id="KW-1185">Reference proteome</keyword>
<dbReference type="PANTHER" id="PTHR37154">
    <property type="entry name" value="MITOREGULIN"/>
    <property type="match status" value="1"/>
</dbReference>
<dbReference type="GeneID" id="111817231"/>
<dbReference type="Proteomes" id="UP000515203">
    <property type="component" value="Unplaced"/>
</dbReference>
<gene>
    <name evidence="2" type="primary">LOC111817231</name>
</gene>
<dbReference type="Pfam" id="PF22002">
    <property type="entry name" value="MTLN"/>
    <property type="match status" value="1"/>
</dbReference>
<evidence type="ECO:0000313" key="1">
    <source>
        <dbReference type="Proteomes" id="UP000515203"/>
    </source>
</evidence>
<dbReference type="InParanoid" id="A0A6P6EL89"/>
<dbReference type="PANTHER" id="PTHR37154:SF1">
    <property type="entry name" value="MITOREGULIN"/>
    <property type="match status" value="1"/>
</dbReference>
<dbReference type="GO" id="GO:0010918">
    <property type="term" value="P:positive regulation of mitochondrial membrane potential"/>
    <property type="evidence" value="ECO:0007669"/>
    <property type="project" value="TreeGrafter"/>
</dbReference>
<evidence type="ECO:0000313" key="2">
    <source>
        <dbReference type="RefSeq" id="XP_023573135.1"/>
    </source>
</evidence>
<proteinExistence type="predicted"/>
<dbReference type="InterPro" id="IPR038778">
    <property type="entry name" value="Mtln"/>
</dbReference>
<organism evidence="1 2">
    <name type="scientific">Octodon degus</name>
    <name type="common">Degu</name>
    <name type="synonym">Sciurus degus</name>
    <dbReference type="NCBI Taxonomy" id="10160"/>
    <lineage>
        <taxon>Eukaryota</taxon>
        <taxon>Metazoa</taxon>
        <taxon>Chordata</taxon>
        <taxon>Craniata</taxon>
        <taxon>Vertebrata</taxon>
        <taxon>Euteleostomi</taxon>
        <taxon>Mammalia</taxon>
        <taxon>Eutheria</taxon>
        <taxon>Euarchontoglires</taxon>
        <taxon>Glires</taxon>
        <taxon>Rodentia</taxon>
        <taxon>Hystricomorpha</taxon>
        <taxon>Octodontidae</taxon>
        <taxon>Octodon</taxon>
    </lineage>
</organism>
<dbReference type="RefSeq" id="XP_023573135.1">
    <property type="nucleotide sequence ID" value="XM_023717367.1"/>
</dbReference>
<dbReference type="GO" id="GO:0005743">
    <property type="term" value="C:mitochondrial inner membrane"/>
    <property type="evidence" value="ECO:0007669"/>
    <property type="project" value="TreeGrafter"/>
</dbReference>
<dbReference type="AlphaFoldDB" id="A0A6P6EL89"/>
<name>A0A6P6EL89_OCTDE</name>
<dbReference type="OrthoDB" id="8634727at2759"/>
<sequence>MAGLHFITQIELQALQCNRKSQALVEERQESYFWWIANWWSACYSSQVVAVGYLSSKEESDQEDGKKSLLSDIAPSRGRRRYRAFGSFLRSTRPVNALRDLTPASRRRPRLARRAAAMGDVSERTLQVSVLVAFASGVLVGWQANRLRRRYLDWRKRRLQDKLATTQKKLDLA</sequence>
<dbReference type="GO" id="GO:0051284">
    <property type="term" value="P:positive regulation of sequestering of calcium ion"/>
    <property type="evidence" value="ECO:0007669"/>
    <property type="project" value="TreeGrafter"/>
</dbReference>
<accession>A0A6P6EL89</accession>
<reference evidence="2" key="1">
    <citation type="submission" date="2025-08" db="UniProtKB">
        <authorList>
            <consortium name="RefSeq"/>
        </authorList>
    </citation>
    <scope>IDENTIFICATION</scope>
</reference>